<dbReference type="Pfam" id="PF00622">
    <property type="entry name" value="SPRY"/>
    <property type="match status" value="1"/>
</dbReference>
<dbReference type="SUPFAM" id="SSF49899">
    <property type="entry name" value="Concanavalin A-like lectins/glucanases"/>
    <property type="match status" value="1"/>
</dbReference>
<evidence type="ECO:0000313" key="3">
    <source>
        <dbReference type="EMBL" id="PNH10322.1"/>
    </source>
</evidence>
<sequence>MSPPLPISSGGAAAPPLPSPAAAAEAWACPFRSARPLPSRLDCAAAPTVRAAGTSGLTSLPACLIIETETPGGAGGNTSAAGGGGGGAGDGRDVSTGSGGGGCGGGGSSIVDGGGGAMVVRYCCNGSGYFHRQAASLRTDLPVPPDCPLYFFEARVLDGGEDGSIGIGFSAPSVPLNRLPGWDAASYGYHGDDGNRFSANGRGSRYGPKYGAGDVVVALWDRST</sequence>
<keyword evidence="4" id="KW-1185">Reference proteome</keyword>
<feature type="compositionally biased region" description="Gly residues" evidence="1">
    <location>
        <begin position="74"/>
        <end position="89"/>
    </location>
</feature>
<reference evidence="3 4" key="1">
    <citation type="journal article" date="2017" name="Mol. Biol. Evol.">
        <title>The 4-celled Tetrabaena socialis nuclear genome reveals the essential components for genetic control of cell number at the origin of multicellularity in the volvocine lineage.</title>
        <authorList>
            <person name="Featherston J."/>
            <person name="Arakaki Y."/>
            <person name="Hanschen E.R."/>
            <person name="Ferris P.J."/>
            <person name="Michod R.E."/>
            <person name="Olson B.J.S.C."/>
            <person name="Nozaki H."/>
            <person name="Durand P.M."/>
        </authorList>
    </citation>
    <scope>NUCLEOTIDE SEQUENCE [LARGE SCALE GENOMIC DNA]</scope>
    <source>
        <strain evidence="3 4">NIES-571</strain>
    </source>
</reference>
<comment type="caution">
    <text evidence="3">The sequence shown here is derived from an EMBL/GenBank/DDBJ whole genome shotgun (WGS) entry which is preliminary data.</text>
</comment>
<dbReference type="InterPro" id="IPR013320">
    <property type="entry name" value="ConA-like_dom_sf"/>
</dbReference>
<proteinExistence type="predicted"/>
<evidence type="ECO:0000313" key="4">
    <source>
        <dbReference type="Proteomes" id="UP000236333"/>
    </source>
</evidence>
<accession>A0A2J8ACT0</accession>
<dbReference type="EMBL" id="PGGS01000060">
    <property type="protein sequence ID" value="PNH10322.1"/>
    <property type="molecule type" value="Genomic_DNA"/>
</dbReference>
<feature type="region of interest" description="Disordered" evidence="1">
    <location>
        <begin position="74"/>
        <end position="93"/>
    </location>
</feature>
<gene>
    <name evidence="3" type="ORF">TSOC_002975</name>
</gene>
<protein>
    <submittedName>
        <fullName evidence="3">Ran-binding proteins 9/10</fullName>
    </submittedName>
</protein>
<dbReference type="Gene3D" id="2.60.120.920">
    <property type="match status" value="1"/>
</dbReference>
<feature type="domain" description="SPRY" evidence="2">
    <location>
        <begin position="150"/>
        <end position="216"/>
    </location>
</feature>
<dbReference type="InterPro" id="IPR003877">
    <property type="entry name" value="SPRY_dom"/>
</dbReference>
<organism evidence="3 4">
    <name type="scientific">Tetrabaena socialis</name>
    <dbReference type="NCBI Taxonomy" id="47790"/>
    <lineage>
        <taxon>Eukaryota</taxon>
        <taxon>Viridiplantae</taxon>
        <taxon>Chlorophyta</taxon>
        <taxon>core chlorophytes</taxon>
        <taxon>Chlorophyceae</taxon>
        <taxon>CS clade</taxon>
        <taxon>Chlamydomonadales</taxon>
        <taxon>Tetrabaenaceae</taxon>
        <taxon>Tetrabaena</taxon>
    </lineage>
</organism>
<dbReference type="InterPro" id="IPR043136">
    <property type="entry name" value="B30.2/SPRY_sf"/>
</dbReference>
<dbReference type="Proteomes" id="UP000236333">
    <property type="component" value="Unassembled WGS sequence"/>
</dbReference>
<dbReference type="OrthoDB" id="25503at2759"/>
<dbReference type="InterPro" id="IPR050618">
    <property type="entry name" value="Ubq-SigPath_Reg"/>
</dbReference>
<name>A0A2J8ACT0_9CHLO</name>
<evidence type="ECO:0000259" key="2">
    <source>
        <dbReference type="Pfam" id="PF00622"/>
    </source>
</evidence>
<evidence type="ECO:0000256" key="1">
    <source>
        <dbReference type="SAM" id="MobiDB-lite"/>
    </source>
</evidence>
<dbReference type="PANTHER" id="PTHR12864">
    <property type="entry name" value="RAN BINDING PROTEIN 9-RELATED"/>
    <property type="match status" value="1"/>
</dbReference>
<dbReference type="AlphaFoldDB" id="A0A2J8ACT0"/>